<proteinExistence type="predicted"/>
<keyword evidence="5" id="KW-1185">Reference proteome</keyword>
<dbReference type="EMBL" id="BMLY01000013">
    <property type="protein sequence ID" value="GGP28309.1"/>
    <property type="molecule type" value="Genomic_DNA"/>
</dbReference>
<feature type="domain" description="Ice-binding protein C-terminal" evidence="3">
    <location>
        <begin position="240"/>
        <end position="266"/>
    </location>
</feature>
<dbReference type="InterPro" id="IPR003886">
    <property type="entry name" value="NIDO_dom"/>
</dbReference>
<evidence type="ECO:0000259" key="2">
    <source>
        <dbReference type="Pfam" id="PF06119"/>
    </source>
</evidence>
<feature type="domain" description="NIDO" evidence="2">
    <location>
        <begin position="74"/>
        <end position="125"/>
    </location>
</feature>
<dbReference type="PANTHER" id="PTHR13802:SF65">
    <property type="entry name" value="NIDOGEN"/>
    <property type="match status" value="1"/>
</dbReference>
<evidence type="ECO:0008006" key="6">
    <source>
        <dbReference type="Google" id="ProtNLM"/>
    </source>
</evidence>
<dbReference type="Proteomes" id="UP000621859">
    <property type="component" value="Unassembled WGS sequence"/>
</dbReference>
<dbReference type="NCBIfam" id="TIGR02595">
    <property type="entry name" value="PEP_CTERM"/>
    <property type="match status" value="1"/>
</dbReference>
<feature type="chain" id="PRO_5045276191" description="PEP-CTERM protein-sorting domain-containing protein" evidence="1">
    <location>
        <begin position="23"/>
        <end position="279"/>
    </location>
</feature>
<evidence type="ECO:0000313" key="5">
    <source>
        <dbReference type="Proteomes" id="UP000621859"/>
    </source>
</evidence>
<keyword evidence="1" id="KW-0732">Signal</keyword>
<dbReference type="InterPro" id="IPR051495">
    <property type="entry name" value="Epithelial_Barrier/Signaling"/>
</dbReference>
<dbReference type="RefSeq" id="WP_229679377.1">
    <property type="nucleotide sequence ID" value="NZ_BMLY01000013.1"/>
</dbReference>
<comment type="caution">
    <text evidence="4">The sequence shown here is derived from an EMBL/GenBank/DDBJ whole genome shotgun (WGS) entry which is preliminary data.</text>
</comment>
<feature type="domain" description="NIDO" evidence="2">
    <location>
        <begin position="128"/>
        <end position="235"/>
    </location>
</feature>
<organism evidence="4 5">
    <name type="scientific">Silvimonas amylolytica</name>
    <dbReference type="NCBI Taxonomy" id="449663"/>
    <lineage>
        <taxon>Bacteria</taxon>
        <taxon>Pseudomonadati</taxon>
        <taxon>Pseudomonadota</taxon>
        <taxon>Betaproteobacteria</taxon>
        <taxon>Neisseriales</taxon>
        <taxon>Chitinibacteraceae</taxon>
        <taxon>Silvimonas</taxon>
    </lineage>
</organism>
<dbReference type="Pfam" id="PF06119">
    <property type="entry name" value="NIDO"/>
    <property type="match status" value="2"/>
</dbReference>
<sequence>MLQKRIAIAAATTIMLSTVAHATVSILPDSALTPSTSYFTDNLGTDTLPANDDSSTGLINLGFNFTLYGTTYTSLYINNNGNVTFLTPLSAYTPTGPTGVDVPIISPYFADVDTRGTGSVHYRDDGGTLYVTWDQVGYFDQRTNKVDSFQLVLRGDDTVVPMGEGQIGFFYKDMAWTTGEATSSGGVNGLGGNPAAVGFGNGAGDAQVLASSQADNINQVVANSHIWFNVGNGGVVVVPSVPEPETWALMGMGVVGLIGAAARKRRAGKLATPDQTAAA</sequence>
<evidence type="ECO:0000259" key="3">
    <source>
        <dbReference type="Pfam" id="PF07589"/>
    </source>
</evidence>
<dbReference type="Pfam" id="PF07589">
    <property type="entry name" value="PEP-CTERM"/>
    <property type="match status" value="1"/>
</dbReference>
<evidence type="ECO:0000256" key="1">
    <source>
        <dbReference type="SAM" id="SignalP"/>
    </source>
</evidence>
<accession>A0ABQ2PRS4</accession>
<dbReference type="PANTHER" id="PTHR13802">
    <property type="entry name" value="MUCIN 4-RELATED"/>
    <property type="match status" value="1"/>
</dbReference>
<reference evidence="5" key="1">
    <citation type="journal article" date="2019" name="Int. J. Syst. Evol. Microbiol.">
        <title>The Global Catalogue of Microorganisms (GCM) 10K type strain sequencing project: providing services to taxonomists for standard genome sequencing and annotation.</title>
        <authorList>
            <consortium name="The Broad Institute Genomics Platform"/>
            <consortium name="The Broad Institute Genome Sequencing Center for Infectious Disease"/>
            <person name="Wu L."/>
            <person name="Ma J."/>
        </authorList>
    </citation>
    <scope>NUCLEOTIDE SEQUENCE [LARGE SCALE GENOMIC DNA]</scope>
    <source>
        <strain evidence="5">CGMCC 1.8860</strain>
    </source>
</reference>
<feature type="signal peptide" evidence="1">
    <location>
        <begin position="1"/>
        <end position="22"/>
    </location>
</feature>
<evidence type="ECO:0000313" key="4">
    <source>
        <dbReference type="EMBL" id="GGP28309.1"/>
    </source>
</evidence>
<protein>
    <recommendedName>
        <fullName evidence="6">PEP-CTERM protein-sorting domain-containing protein</fullName>
    </recommendedName>
</protein>
<gene>
    <name evidence="4" type="ORF">GCM10010971_41280</name>
</gene>
<dbReference type="InterPro" id="IPR013424">
    <property type="entry name" value="Ice-binding_C"/>
</dbReference>
<name>A0ABQ2PRS4_9NEIS</name>